<comment type="caution">
    <text evidence="4">The sequence shown here is derived from an EMBL/GenBank/DDBJ whole genome shotgun (WGS) entry which is preliminary data.</text>
</comment>
<dbReference type="Proteomes" id="UP000008948">
    <property type="component" value="Unassembled WGS sequence"/>
</dbReference>
<evidence type="ECO:0000256" key="1">
    <source>
        <dbReference type="ARBA" id="ARBA00022679"/>
    </source>
</evidence>
<accession>A0ABN0GRY8</accession>
<sequence length="164" mass="19070">MMCKFSLTKKHFWIAPLQADDSASLHQIHQHCFVPAWGKQAFDNFLTDTSIFGYKASFIGQPDQMLGFCLCRLILDEAEIITIAVHPHFRRKGIGTLLIDSTLRHLHHERAIKLFLEVEETNLSALNLYQHFEFQKISKRPAYYQSKNSRTDAIIMQKTFQQTD</sequence>
<keyword evidence="2" id="KW-0012">Acyltransferase</keyword>
<protein>
    <submittedName>
        <fullName evidence="4">Ribosomal-protein-alanine acetyltransferase</fullName>
    </submittedName>
</protein>
<feature type="domain" description="N-acetyltransferase" evidence="3">
    <location>
        <begin position="12"/>
        <end position="161"/>
    </location>
</feature>
<dbReference type="InterPro" id="IPR000182">
    <property type="entry name" value="GNAT_dom"/>
</dbReference>
<dbReference type="CDD" id="cd04301">
    <property type="entry name" value="NAT_SF"/>
    <property type="match status" value="1"/>
</dbReference>
<evidence type="ECO:0000313" key="5">
    <source>
        <dbReference type="Proteomes" id="UP000008948"/>
    </source>
</evidence>
<dbReference type="SUPFAM" id="SSF55729">
    <property type="entry name" value="Acyl-CoA N-acyltransferases (Nat)"/>
    <property type="match status" value="1"/>
</dbReference>
<proteinExistence type="predicted"/>
<dbReference type="EMBL" id="AIMH01000001">
    <property type="protein sequence ID" value="EJF98865.1"/>
    <property type="molecule type" value="Genomic_DNA"/>
</dbReference>
<name>A0ABN0GRY8_BARVI</name>
<keyword evidence="5" id="KW-1185">Reference proteome</keyword>
<evidence type="ECO:0000256" key="2">
    <source>
        <dbReference type="ARBA" id="ARBA00023315"/>
    </source>
</evidence>
<dbReference type="InterPro" id="IPR051556">
    <property type="entry name" value="N-term/lysine_N-AcTrnsfr"/>
</dbReference>
<dbReference type="Gene3D" id="3.40.630.30">
    <property type="match status" value="1"/>
</dbReference>
<gene>
    <name evidence="4" type="ORF">MEI_00032</name>
</gene>
<dbReference type="InterPro" id="IPR006464">
    <property type="entry name" value="AcTrfase_RimI/Ard1"/>
</dbReference>
<keyword evidence="1" id="KW-0808">Transferase</keyword>
<evidence type="ECO:0000259" key="3">
    <source>
        <dbReference type="PROSITE" id="PS51186"/>
    </source>
</evidence>
<organism evidence="4 5">
    <name type="scientific">Bartonella vinsonii subsp. arupensis Pm136co</name>
    <dbReference type="NCBI Taxonomy" id="1094561"/>
    <lineage>
        <taxon>Bacteria</taxon>
        <taxon>Pseudomonadati</taxon>
        <taxon>Pseudomonadota</taxon>
        <taxon>Alphaproteobacteria</taxon>
        <taxon>Hyphomicrobiales</taxon>
        <taxon>Bartonellaceae</taxon>
        <taxon>Bartonella</taxon>
    </lineage>
</organism>
<dbReference type="PANTHER" id="PTHR42919:SF8">
    <property type="entry name" value="N-ALPHA-ACETYLTRANSFERASE 50"/>
    <property type="match status" value="1"/>
</dbReference>
<dbReference type="PANTHER" id="PTHR42919">
    <property type="entry name" value="N-ALPHA-ACETYLTRANSFERASE"/>
    <property type="match status" value="1"/>
</dbReference>
<evidence type="ECO:0000313" key="4">
    <source>
        <dbReference type="EMBL" id="EJF98865.1"/>
    </source>
</evidence>
<dbReference type="NCBIfam" id="TIGR01575">
    <property type="entry name" value="rimI"/>
    <property type="match status" value="1"/>
</dbReference>
<dbReference type="Pfam" id="PF00583">
    <property type="entry name" value="Acetyltransf_1"/>
    <property type="match status" value="1"/>
</dbReference>
<dbReference type="PROSITE" id="PS51186">
    <property type="entry name" value="GNAT"/>
    <property type="match status" value="1"/>
</dbReference>
<dbReference type="InterPro" id="IPR016181">
    <property type="entry name" value="Acyl_CoA_acyltransferase"/>
</dbReference>
<reference evidence="4 5" key="1">
    <citation type="submission" date="2012-03" db="EMBL/GenBank/DDBJ databases">
        <title>The Genome Sequence of Bartonella vinsonii subsp. arupensis str. Pm136co.</title>
        <authorList>
            <consortium name="The Broad Institute Genome Sequencing Platform"/>
            <consortium name="The Broad Institute Genome Sequencing Center for Infectious Disease"/>
            <person name="Feldgarden M."/>
            <person name="Kirby J."/>
            <person name="Kosoy M."/>
            <person name="Birtles R."/>
            <person name="Probert W.S."/>
            <person name="Chiaraviglio L."/>
            <person name="Young S.K."/>
            <person name="Zeng Q."/>
            <person name="Gargeya S."/>
            <person name="Fitzgerald M."/>
            <person name="Haas B."/>
            <person name="Abouelleil A."/>
            <person name="Alvarado L."/>
            <person name="Arachchi H.M."/>
            <person name="Berlin A."/>
            <person name="Chapman S.B."/>
            <person name="Gearin G."/>
            <person name="Goldberg J."/>
            <person name="Griggs A."/>
            <person name="Gujja S."/>
            <person name="Hansen M."/>
            <person name="Heiman D."/>
            <person name="Howarth C."/>
            <person name="Larimer J."/>
            <person name="Lui A."/>
            <person name="MacDonald P.J.P."/>
            <person name="McCowen C."/>
            <person name="Montmayeur A."/>
            <person name="Murphy C."/>
            <person name="Neiman D."/>
            <person name="Pearson M."/>
            <person name="Priest M."/>
            <person name="Roberts A."/>
            <person name="Saif S."/>
            <person name="Shea T."/>
            <person name="Sisk P."/>
            <person name="Stolte C."/>
            <person name="Sykes S."/>
            <person name="Wortman J."/>
            <person name="Nusbaum C."/>
            <person name="Birren B."/>
        </authorList>
    </citation>
    <scope>NUCLEOTIDE SEQUENCE [LARGE SCALE GENOMIC DNA]</scope>
    <source>
        <strain evidence="4 5">Pm136co</strain>
    </source>
</reference>